<evidence type="ECO:0000259" key="2">
    <source>
        <dbReference type="Pfam" id="PF01298"/>
    </source>
</evidence>
<dbReference type="AlphaFoldDB" id="A0A839TF50"/>
<dbReference type="EMBL" id="JACHXL010000014">
    <property type="protein sequence ID" value="MBB3107967.1"/>
    <property type="molecule type" value="Genomic_DNA"/>
</dbReference>
<reference evidence="3 4" key="1">
    <citation type="submission" date="2020-08" db="EMBL/GenBank/DDBJ databases">
        <title>Genomic Encyclopedia of Type Strains, Phase III (KMG-III): the genomes of soil and plant-associated and newly described type strains.</title>
        <authorList>
            <person name="Whitman W."/>
        </authorList>
    </citation>
    <scope>NUCLEOTIDE SEQUENCE [LARGE SCALE GENOMIC DNA]</scope>
    <source>
        <strain evidence="3 4">CECT 5885</strain>
    </source>
</reference>
<feature type="domain" description="Transferrin-binding protein B C-lobe/N-lobe beta-barrel" evidence="2">
    <location>
        <begin position="163"/>
        <end position="266"/>
    </location>
</feature>
<gene>
    <name evidence="3" type="ORF">FHS24_002508</name>
</gene>
<dbReference type="Pfam" id="PF01298">
    <property type="entry name" value="TbpB_B_D"/>
    <property type="match status" value="1"/>
</dbReference>
<comment type="caution">
    <text evidence="3">The sequence shown here is derived from an EMBL/GenBank/DDBJ whole genome shotgun (WGS) entry which is preliminary data.</text>
</comment>
<accession>A0A839TF50</accession>
<dbReference type="SUPFAM" id="SSF56925">
    <property type="entry name" value="OMPA-like"/>
    <property type="match status" value="1"/>
</dbReference>
<dbReference type="Proteomes" id="UP000588111">
    <property type="component" value="Unassembled WGS sequence"/>
</dbReference>
<feature type="region of interest" description="Disordered" evidence="1">
    <location>
        <begin position="1"/>
        <end position="35"/>
    </location>
</feature>
<keyword evidence="4" id="KW-1185">Reference proteome</keyword>
<evidence type="ECO:0000256" key="1">
    <source>
        <dbReference type="SAM" id="MobiDB-lite"/>
    </source>
</evidence>
<proteinExistence type="predicted"/>
<evidence type="ECO:0000313" key="3">
    <source>
        <dbReference type="EMBL" id="MBB3107967.1"/>
    </source>
</evidence>
<organism evidence="3 4">
    <name type="scientific">Psychrobacter luti</name>
    <dbReference type="NCBI Taxonomy" id="198481"/>
    <lineage>
        <taxon>Bacteria</taxon>
        <taxon>Pseudomonadati</taxon>
        <taxon>Pseudomonadota</taxon>
        <taxon>Gammaproteobacteria</taxon>
        <taxon>Moraxellales</taxon>
        <taxon>Moraxellaceae</taxon>
        <taxon>Psychrobacter</taxon>
    </lineage>
</organism>
<protein>
    <recommendedName>
        <fullName evidence="2">Transferrin-binding protein B C-lobe/N-lobe beta-barrel domain-containing protein</fullName>
    </recommendedName>
</protein>
<dbReference type="InterPro" id="IPR011250">
    <property type="entry name" value="OMP/PagP_B-barrel"/>
</dbReference>
<evidence type="ECO:0000313" key="4">
    <source>
        <dbReference type="Proteomes" id="UP000588111"/>
    </source>
</evidence>
<name>A0A839TF50_9GAMM</name>
<sequence>MYDGNGAQGTYGATKGDEVIPEPPVRERGEKSTKTGAQTVNVGGAFITSTREFDVYDNGNNLDARADTASDGGLPIVPIFVSGDNDVDLGNGYMSNVDDEATITIGEAPETSDIPLTYTSVYKDFGGDMRVGHINGAADATATLGAILAVDGVAVVGNATANMPTEGVFNYAGDATNRLNGIGNAIEYGTSVFTADFVNSNIQGTLSFATAGDIDLTAGITGNQFSGAAADNAGYNTQGGFYGDNGQYLGGVYDGNGAQGTYGATKGSEVIITPPPANPDAPVDSEMTGVQSFTLTNADAIGFRSFWDDKDNKASNDRKDEFTNTRNGNNFTAFDTLTARADLTKPDTVKGSVTAKISSPSDAIYNSNTKGFKVYNGSAKVDVAKPISTS</sequence>
<dbReference type="Gene3D" id="2.40.160.90">
    <property type="match status" value="1"/>
</dbReference>
<dbReference type="InterPro" id="IPR001677">
    <property type="entry name" value="TbpB_B_D"/>
</dbReference>
<feature type="non-terminal residue" evidence="3">
    <location>
        <position position="390"/>
    </location>
</feature>
<feature type="compositionally biased region" description="Basic and acidic residues" evidence="1">
    <location>
        <begin position="24"/>
        <end position="33"/>
    </location>
</feature>